<dbReference type="PANTHER" id="PTHR30349:SF64">
    <property type="entry name" value="PROPHAGE INTEGRASE INTD-RELATED"/>
    <property type="match status" value="1"/>
</dbReference>
<dbReference type="Gene3D" id="1.10.443.10">
    <property type="entry name" value="Intergrase catalytic core"/>
    <property type="match status" value="1"/>
</dbReference>
<dbReference type="GO" id="GO:0006310">
    <property type="term" value="P:DNA recombination"/>
    <property type="evidence" value="ECO:0007669"/>
    <property type="project" value="UniProtKB-KW"/>
</dbReference>
<organism evidence="4 5">
    <name type="scientific">Burkholderia aenigmatica</name>
    <dbReference type="NCBI Taxonomy" id="2015348"/>
    <lineage>
        <taxon>Bacteria</taxon>
        <taxon>Pseudomonadati</taxon>
        <taxon>Pseudomonadota</taxon>
        <taxon>Betaproteobacteria</taxon>
        <taxon>Burkholderiales</taxon>
        <taxon>Burkholderiaceae</taxon>
        <taxon>Burkholderia</taxon>
        <taxon>Burkholderia cepacia complex</taxon>
    </lineage>
</organism>
<proteinExistence type="predicted"/>
<dbReference type="PROSITE" id="PS51898">
    <property type="entry name" value="TYR_RECOMBINASE"/>
    <property type="match status" value="1"/>
</dbReference>
<reference evidence="4 5" key="1">
    <citation type="submission" date="2019-09" db="EMBL/GenBank/DDBJ databases">
        <authorList>
            <person name="Depoorter E."/>
        </authorList>
    </citation>
    <scope>NUCLEOTIDE SEQUENCE [LARGE SCALE GENOMIC DNA]</scope>
    <source>
        <strain evidence="4">LMG 13014</strain>
    </source>
</reference>
<dbReference type="InterPro" id="IPR050090">
    <property type="entry name" value="Tyrosine_recombinase_XerCD"/>
</dbReference>
<name>A0A6P2H9V6_9BURK</name>
<dbReference type="EMBL" id="CABVQC010000002">
    <property type="protein sequence ID" value="VWB14180.1"/>
    <property type="molecule type" value="Genomic_DNA"/>
</dbReference>
<evidence type="ECO:0000313" key="4">
    <source>
        <dbReference type="EMBL" id="VWB14180.1"/>
    </source>
</evidence>
<feature type="domain" description="Tyr recombinase" evidence="3">
    <location>
        <begin position="177"/>
        <end position="423"/>
    </location>
</feature>
<gene>
    <name evidence="4" type="ORF">BLA13014_00371</name>
</gene>
<dbReference type="InterPro" id="IPR011010">
    <property type="entry name" value="DNA_brk_join_enz"/>
</dbReference>
<dbReference type="GO" id="GO:0015074">
    <property type="term" value="P:DNA integration"/>
    <property type="evidence" value="ECO:0007669"/>
    <property type="project" value="UniProtKB-KW"/>
</dbReference>
<keyword evidence="2" id="KW-0233">DNA recombination</keyword>
<evidence type="ECO:0000256" key="1">
    <source>
        <dbReference type="ARBA" id="ARBA00022908"/>
    </source>
</evidence>
<sequence length="447" mass="50572">MSLPFLFLQDGELSYLALAWVRNKMLIEGSGTSTLAKAVSAIGRFYDYYQLERNGAPLAADQLRLVLAEFYEARRFGRASLGWDAVKVATAAADVRAVSDFTEWCTNNFGHTPVNPKERVLVEQLNLREQKTIEMKRTSRREWDMLHHLEPASDEAQGIVTRRAFDPARGNRNKAFTDNKHFPPDTVWEAVLKTPSLRDKLYLLLLFFGGVRISEPMHLFASDISIQPDGTARVVLGHPQDGSYQWIGRDRKKKVGNRATFLQEKYGLTPRNLLAEKHPLHAGWKGMMADDKKRSESVVHWLREDAGRLFARLHAEYIRTVRSKLPDTHPYYFVNEKEGDSYGQPLKLSNMSKAFNRAAERVSLSPSMAGVNPHGARHFYGFYCASVLRLPIETTQRLMHHASVMSTEIYYALSAEAVRKELLAAQERQALEAPDLLAAPTALSLLA</sequence>
<accession>A0A6P2H9V6</accession>
<dbReference type="InterPro" id="IPR013762">
    <property type="entry name" value="Integrase-like_cat_sf"/>
</dbReference>
<evidence type="ECO:0000256" key="2">
    <source>
        <dbReference type="ARBA" id="ARBA00023172"/>
    </source>
</evidence>
<dbReference type="CDD" id="cd00397">
    <property type="entry name" value="DNA_BRE_C"/>
    <property type="match status" value="1"/>
</dbReference>
<dbReference type="SUPFAM" id="SSF56349">
    <property type="entry name" value="DNA breaking-rejoining enzymes"/>
    <property type="match status" value="1"/>
</dbReference>
<dbReference type="InterPro" id="IPR002104">
    <property type="entry name" value="Integrase_catalytic"/>
</dbReference>
<dbReference type="GO" id="GO:0003677">
    <property type="term" value="F:DNA binding"/>
    <property type="evidence" value="ECO:0007669"/>
    <property type="project" value="InterPro"/>
</dbReference>
<evidence type="ECO:0000259" key="3">
    <source>
        <dbReference type="PROSITE" id="PS51898"/>
    </source>
</evidence>
<keyword evidence="1" id="KW-0229">DNA integration</keyword>
<evidence type="ECO:0000313" key="5">
    <source>
        <dbReference type="Proteomes" id="UP000494261"/>
    </source>
</evidence>
<dbReference type="Proteomes" id="UP000494261">
    <property type="component" value="Unassembled WGS sequence"/>
</dbReference>
<dbReference type="AlphaFoldDB" id="A0A6P2H9V6"/>
<dbReference type="PANTHER" id="PTHR30349">
    <property type="entry name" value="PHAGE INTEGRASE-RELATED"/>
    <property type="match status" value="1"/>
</dbReference>
<protein>
    <submittedName>
        <fullName evidence="4">Phage integrase</fullName>
    </submittedName>
</protein>